<dbReference type="InterPro" id="IPR050905">
    <property type="entry name" value="Plant_NBS-LRR"/>
</dbReference>
<dbReference type="PRINTS" id="PR00364">
    <property type="entry name" value="DISEASERSIST"/>
</dbReference>
<keyword evidence="6" id="KW-1185">Reference proteome</keyword>
<evidence type="ECO:0000313" key="5">
    <source>
        <dbReference type="EMBL" id="KAL2337479.1"/>
    </source>
</evidence>
<name>A0ABD1MNU9_9FABA</name>
<dbReference type="FunFam" id="3.40.50.300:FF:001091">
    <property type="entry name" value="Probable disease resistance protein At1g61300"/>
    <property type="match status" value="1"/>
</dbReference>
<feature type="domain" description="NB-ARC" evidence="4">
    <location>
        <begin position="1"/>
        <end position="144"/>
    </location>
</feature>
<evidence type="ECO:0000259" key="4">
    <source>
        <dbReference type="Pfam" id="PF00931"/>
    </source>
</evidence>
<comment type="caution">
    <text evidence="5">The sequence shown here is derived from an EMBL/GenBank/DDBJ whole genome shotgun (WGS) entry which is preliminary data.</text>
</comment>
<keyword evidence="3" id="KW-0067">ATP-binding</keyword>
<dbReference type="InterPro" id="IPR027417">
    <property type="entry name" value="P-loop_NTPase"/>
</dbReference>
<dbReference type="PANTHER" id="PTHR33463">
    <property type="entry name" value="NB-ARC DOMAIN-CONTAINING PROTEIN-RELATED"/>
    <property type="match status" value="1"/>
</dbReference>
<keyword evidence="1" id="KW-0547">Nucleotide-binding</keyword>
<sequence length="238" mass="26544">MIGLYGIGGSGKTTLAKEVGKKVEELKLFEKVVMTSVSQTLNVRSIQAQMADKLGVHFQEESDEGRAQRLSQRLKNVATLIILDDVWQKLNFEEIGIPIHGNKGCRVLLTTRNKEVCTLMQCQSIIGLDLLTSGEAWSLFKIHAKINDESPYALKVVARKIVDECKGLPIAIVTVGSSLWDKSFDEWELALSKLEDSKPLDIPPGLTKDYEIHLEDLFRFGKGLRLIGTFGTMEIARK</sequence>
<dbReference type="GO" id="GO:0006952">
    <property type="term" value="P:defense response"/>
    <property type="evidence" value="ECO:0007669"/>
    <property type="project" value="UniProtKB-KW"/>
</dbReference>
<dbReference type="Pfam" id="PF00931">
    <property type="entry name" value="NB-ARC"/>
    <property type="match status" value="1"/>
</dbReference>
<evidence type="ECO:0000256" key="3">
    <source>
        <dbReference type="ARBA" id="ARBA00022840"/>
    </source>
</evidence>
<dbReference type="Gene3D" id="1.10.8.430">
    <property type="entry name" value="Helical domain of apoptotic protease-activating factors"/>
    <property type="match status" value="1"/>
</dbReference>
<dbReference type="InterPro" id="IPR002182">
    <property type="entry name" value="NB-ARC"/>
</dbReference>
<reference evidence="5 6" key="1">
    <citation type="submission" date="2024-08" db="EMBL/GenBank/DDBJ databases">
        <title>Insights into the chromosomal genome structure of Flemingia macrophylla.</title>
        <authorList>
            <person name="Ding Y."/>
            <person name="Zhao Y."/>
            <person name="Bi W."/>
            <person name="Wu M."/>
            <person name="Zhao G."/>
            <person name="Gong Y."/>
            <person name="Li W."/>
            <person name="Zhang P."/>
        </authorList>
    </citation>
    <scope>NUCLEOTIDE SEQUENCE [LARGE SCALE GENOMIC DNA]</scope>
    <source>
        <strain evidence="5">DYQJB</strain>
        <tissue evidence="5">Leaf</tissue>
    </source>
</reference>
<organism evidence="5 6">
    <name type="scientific">Flemingia macrophylla</name>
    <dbReference type="NCBI Taxonomy" id="520843"/>
    <lineage>
        <taxon>Eukaryota</taxon>
        <taxon>Viridiplantae</taxon>
        <taxon>Streptophyta</taxon>
        <taxon>Embryophyta</taxon>
        <taxon>Tracheophyta</taxon>
        <taxon>Spermatophyta</taxon>
        <taxon>Magnoliopsida</taxon>
        <taxon>eudicotyledons</taxon>
        <taxon>Gunneridae</taxon>
        <taxon>Pentapetalae</taxon>
        <taxon>rosids</taxon>
        <taxon>fabids</taxon>
        <taxon>Fabales</taxon>
        <taxon>Fabaceae</taxon>
        <taxon>Papilionoideae</taxon>
        <taxon>50 kb inversion clade</taxon>
        <taxon>NPAAA clade</taxon>
        <taxon>indigoferoid/millettioid clade</taxon>
        <taxon>Phaseoleae</taxon>
        <taxon>Flemingia</taxon>
    </lineage>
</organism>
<accession>A0ABD1MNU9</accession>
<dbReference type="AlphaFoldDB" id="A0ABD1MNU9"/>
<dbReference type="GO" id="GO:0005524">
    <property type="term" value="F:ATP binding"/>
    <property type="evidence" value="ECO:0007669"/>
    <property type="project" value="UniProtKB-KW"/>
</dbReference>
<evidence type="ECO:0000256" key="2">
    <source>
        <dbReference type="ARBA" id="ARBA00022821"/>
    </source>
</evidence>
<dbReference type="InterPro" id="IPR042197">
    <property type="entry name" value="Apaf_helical"/>
</dbReference>
<proteinExistence type="predicted"/>
<dbReference type="EMBL" id="JBGMDY010000004">
    <property type="protein sequence ID" value="KAL2337479.1"/>
    <property type="molecule type" value="Genomic_DNA"/>
</dbReference>
<evidence type="ECO:0000313" key="6">
    <source>
        <dbReference type="Proteomes" id="UP001603857"/>
    </source>
</evidence>
<keyword evidence="2" id="KW-0611">Plant defense</keyword>
<protein>
    <recommendedName>
        <fullName evidence="4">NB-ARC domain-containing protein</fullName>
    </recommendedName>
</protein>
<dbReference type="SUPFAM" id="SSF52540">
    <property type="entry name" value="P-loop containing nucleoside triphosphate hydrolases"/>
    <property type="match status" value="1"/>
</dbReference>
<dbReference type="PANTHER" id="PTHR33463:SF105">
    <property type="entry name" value="AND NB-ARC DOMAIN DISEASE RESISTANCE PROTEIN, PUTATIVE-RELATED"/>
    <property type="match status" value="1"/>
</dbReference>
<dbReference type="Proteomes" id="UP001603857">
    <property type="component" value="Unassembled WGS sequence"/>
</dbReference>
<gene>
    <name evidence="5" type="ORF">Fmac_011925</name>
</gene>
<dbReference type="Gene3D" id="3.40.50.300">
    <property type="entry name" value="P-loop containing nucleotide triphosphate hydrolases"/>
    <property type="match status" value="1"/>
</dbReference>
<evidence type="ECO:0000256" key="1">
    <source>
        <dbReference type="ARBA" id="ARBA00022741"/>
    </source>
</evidence>